<reference evidence="3" key="1">
    <citation type="journal article" date="2019" name="Int. J. Syst. Evol. Microbiol.">
        <title>The Global Catalogue of Microorganisms (GCM) 10K type strain sequencing project: providing services to taxonomists for standard genome sequencing and annotation.</title>
        <authorList>
            <consortium name="The Broad Institute Genomics Platform"/>
            <consortium name="The Broad Institute Genome Sequencing Center for Infectious Disease"/>
            <person name="Wu L."/>
            <person name="Ma J."/>
        </authorList>
    </citation>
    <scope>NUCLEOTIDE SEQUENCE [LARGE SCALE GENOMIC DNA]</scope>
    <source>
        <strain evidence="3">PCU 347</strain>
    </source>
</reference>
<evidence type="ECO:0000256" key="1">
    <source>
        <dbReference type="SAM" id="MobiDB-lite"/>
    </source>
</evidence>
<proteinExistence type="predicted"/>
<accession>A0ABV8TPA6</accession>
<evidence type="ECO:0000313" key="2">
    <source>
        <dbReference type="EMBL" id="MFC4332578.1"/>
    </source>
</evidence>
<organism evidence="2 3">
    <name type="scientific">Streptomyces andamanensis</name>
    <dbReference type="NCBI Taxonomy" id="1565035"/>
    <lineage>
        <taxon>Bacteria</taxon>
        <taxon>Bacillati</taxon>
        <taxon>Actinomycetota</taxon>
        <taxon>Actinomycetes</taxon>
        <taxon>Kitasatosporales</taxon>
        <taxon>Streptomycetaceae</taxon>
        <taxon>Streptomyces</taxon>
    </lineage>
</organism>
<sequence length="67" mass="6896">MGRPEGTPVTGDESPVRSTARAHLSQLIEMFGTDGCLRIHTASAPDGGGADQIAVSDSSRAEDDGQL</sequence>
<name>A0ABV8TPA6_9ACTN</name>
<evidence type="ECO:0000313" key="3">
    <source>
        <dbReference type="Proteomes" id="UP001595824"/>
    </source>
</evidence>
<keyword evidence="3" id="KW-1185">Reference proteome</keyword>
<dbReference type="RefSeq" id="WP_381744620.1">
    <property type="nucleotide sequence ID" value="NZ_JBHSDP010000029.1"/>
</dbReference>
<protein>
    <submittedName>
        <fullName evidence="2">Uncharacterized protein</fullName>
    </submittedName>
</protein>
<dbReference type="Proteomes" id="UP001595824">
    <property type="component" value="Unassembled WGS sequence"/>
</dbReference>
<comment type="caution">
    <text evidence="2">The sequence shown here is derived from an EMBL/GenBank/DDBJ whole genome shotgun (WGS) entry which is preliminary data.</text>
</comment>
<dbReference type="EMBL" id="JBHSDP010000029">
    <property type="protein sequence ID" value="MFC4332578.1"/>
    <property type="molecule type" value="Genomic_DNA"/>
</dbReference>
<feature type="region of interest" description="Disordered" evidence="1">
    <location>
        <begin position="40"/>
        <end position="67"/>
    </location>
</feature>
<gene>
    <name evidence="2" type="ORF">ACFPC0_33400</name>
</gene>